<dbReference type="Proteomes" id="UP001159363">
    <property type="component" value="Chromosome 12"/>
</dbReference>
<dbReference type="InterPro" id="IPR050951">
    <property type="entry name" value="Retrovirus_Pol_polyprotein"/>
</dbReference>
<dbReference type="Pfam" id="PF17917">
    <property type="entry name" value="RT_RNaseH"/>
    <property type="match status" value="1"/>
</dbReference>
<sequence>MHQIKGWGGFASRKATGGLCKELLAILFGCKWFQHYPYGNRVEVETDHKPLEGVLNKPLDKCPLHLQHMWIKLQNYDIQLKHVPGKYLVVAYALSRAICSNENIELHEKEIAAQEGLHIQASNDMLAKIKTHTEG</sequence>
<dbReference type="PANTHER" id="PTHR37984:SF8">
    <property type="entry name" value="CCHC-TYPE DOMAIN-CONTAINING PROTEIN"/>
    <property type="match status" value="1"/>
</dbReference>
<evidence type="ECO:0000256" key="3">
    <source>
        <dbReference type="ARBA" id="ARBA00022722"/>
    </source>
</evidence>
<name>A0ABQ9GDT4_9NEOP</name>
<keyword evidence="1" id="KW-0808">Transferase</keyword>
<evidence type="ECO:0000256" key="5">
    <source>
        <dbReference type="ARBA" id="ARBA00022801"/>
    </source>
</evidence>
<evidence type="ECO:0000256" key="6">
    <source>
        <dbReference type="ARBA" id="ARBA00022918"/>
    </source>
</evidence>
<evidence type="ECO:0000256" key="1">
    <source>
        <dbReference type="ARBA" id="ARBA00022679"/>
    </source>
</evidence>
<reference evidence="8 9" key="1">
    <citation type="submission" date="2023-02" db="EMBL/GenBank/DDBJ databases">
        <title>LHISI_Scaffold_Assembly.</title>
        <authorList>
            <person name="Stuart O.P."/>
            <person name="Cleave R."/>
            <person name="Magrath M.J.L."/>
            <person name="Mikheyev A.S."/>
        </authorList>
    </citation>
    <scope>NUCLEOTIDE SEQUENCE [LARGE SCALE GENOMIC DNA]</scope>
    <source>
        <strain evidence="8">Daus_M_001</strain>
        <tissue evidence="8">Leg muscle</tissue>
    </source>
</reference>
<keyword evidence="9" id="KW-1185">Reference proteome</keyword>
<dbReference type="PANTHER" id="PTHR37984">
    <property type="entry name" value="PROTEIN CBG26694"/>
    <property type="match status" value="1"/>
</dbReference>
<accession>A0ABQ9GDT4</accession>
<evidence type="ECO:0000256" key="2">
    <source>
        <dbReference type="ARBA" id="ARBA00022695"/>
    </source>
</evidence>
<keyword evidence="3" id="KW-0540">Nuclease</keyword>
<organism evidence="8 9">
    <name type="scientific">Dryococelus australis</name>
    <dbReference type="NCBI Taxonomy" id="614101"/>
    <lineage>
        <taxon>Eukaryota</taxon>
        <taxon>Metazoa</taxon>
        <taxon>Ecdysozoa</taxon>
        <taxon>Arthropoda</taxon>
        <taxon>Hexapoda</taxon>
        <taxon>Insecta</taxon>
        <taxon>Pterygota</taxon>
        <taxon>Neoptera</taxon>
        <taxon>Polyneoptera</taxon>
        <taxon>Phasmatodea</taxon>
        <taxon>Verophasmatodea</taxon>
        <taxon>Anareolatae</taxon>
        <taxon>Phasmatidae</taxon>
        <taxon>Eurycanthinae</taxon>
        <taxon>Dryococelus</taxon>
    </lineage>
</organism>
<dbReference type="InterPro" id="IPR041373">
    <property type="entry name" value="RT_RNaseH"/>
</dbReference>
<evidence type="ECO:0000259" key="7">
    <source>
        <dbReference type="Pfam" id="PF17917"/>
    </source>
</evidence>
<evidence type="ECO:0000313" key="8">
    <source>
        <dbReference type="EMBL" id="KAJ8869652.1"/>
    </source>
</evidence>
<dbReference type="InterPro" id="IPR043502">
    <property type="entry name" value="DNA/RNA_pol_sf"/>
</dbReference>
<feature type="domain" description="Reverse transcriptase RNase H-like" evidence="7">
    <location>
        <begin position="21"/>
        <end position="76"/>
    </location>
</feature>
<proteinExistence type="predicted"/>
<gene>
    <name evidence="8" type="ORF">PR048_028645</name>
</gene>
<keyword evidence="4" id="KW-0255">Endonuclease</keyword>
<comment type="caution">
    <text evidence="8">The sequence shown here is derived from an EMBL/GenBank/DDBJ whole genome shotgun (WGS) entry which is preliminary data.</text>
</comment>
<evidence type="ECO:0000256" key="4">
    <source>
        <dbReference type="ARBA" id="ARBA00022759"/>
    </source>
</evidence>
<keyword evidence="2" id="KW-0548">Nucleotidyltransferase</keyword>
<dbReference type="SUPFAM" id="SSF56672">
    <property type="entry name" value="DNA/RNA polymerases"/>
    <property type="match status" value="1"/>
</dbReference>
<keyword evidence="5" id="KW-0378">Hydrolase</keyword>
<keyword evidence="6" id="KW-0695">RNA-directed DNA polymerase</keyword>
<evidence type="ECO:0000313" key="9">
    <source>
        <dbReference type="Proteomes" id="UP001159363"/>
    </source>
</evidence>
<dbReference type="EMBL" id="JARBHB010000013">
    <property type="protein sequence ID" value="KAJ8869652.1"/>
    <property type="molecule type" value="Genomic_DNA"/>
</dbReference>
<protein>
    <recommendedName>
        <fullName evidence="7">Reverse transcriptase RNase H-like domain-containing protein</fullName>
    </recommendedName>
</protein>